<evidence type="ECO:0000313" key="4">
    <source>
        <dbReference type="EMBL" id="NMO97968.1"/>
    </source>
</evidence>
<evidence type="ECO:0000313" key="5">
    <source>
        <dbReference type="Proteomes" id="UP000565468"/>
    </source>
</evidence>
<dbReference type="SUPFAM" id="SSF55729">
    <property type="entry name" value="Acyl-CoA N-acyltransferases (Nat)"/>
    <property type="match status" value="1"/>
</dbReference>
<dbReference type="Gene3D" id="3.40.630.30">
    <property type="match status" value="1"/>
</dbReference>
<evidence type="ECO:0000256" key="2">
    <source>
        <dbReference type="ARBA" id="ARBA00023315"/>
    </source>
</evidence>
<dbReference type="PROSITE" id="PS51186">
    <property type="entry name" value="GNAT"/>
    <property type="match status" value="1"/>
</dbReference>
<name>A0A848M9Q0_PAELE</name>
<gene>
    <name evidence="4" type="ORF">HII30_19590</name>
</gene>
<protein>
    <submittedName>
        <fullName evidence="4">GNAT family N-acetyltransferase</fullName>
    </submittedName>
</protein>
<keyword evidence="5" id="KW-1185">Reference proteome</keyword>
<comment type="caution">
    <text evidence="4">The sequence shown here is derived from an EMBL/GenBank/DDBJ whole genome shotgun (WGS) entry which is preliminary data.</text>
</comment>
<sequence>MNSHLQCIEIKSMDEALVQELSDLLIAVVDDGASIGFLAPLHMAKAQNYWREVLGEGVLLWVVRDKERVCGTIQLHLCLKENGLHRAEVAKLMVHPGMRQKGIGRALMKTVESRALMEGRTLLVLDTRHGDPSNILYRSEGYVEAGMIPRYAKSSSGDLDATLYFYKEFGG</sequence>
<dbReference type="GO" id="GO:0016747">
    <property type="term" value="F:acyltransferase activity, transferring groups other than amino-acyl groups"/>
    <property type="evidence" value="ECO:0007669"/>
    <property type="project" value="InterPro"/>
</dbReference>
<proteinExistence type="predicted"/>
<dbReference type="Proteomes" id="UP000565468">
    <property type="component" value="Unassembled WGS sequence"/>
</dbReference>
<organism evidence="4 5">
    <name type="scientific">Paenibacillus lemnae</name>
    <dbReference type="NCBI Taxonomy" id="1330551"/>
    <lineage>
        <taxon>Bacteria</taxon>
        <taxon>Bacillati</taxon>
        <taxon>Bacillota</taxon>
        <taxon>Bacilli</taxon>
        <taxon>Bacillales</taxon>
        <taxon>Paenibacillaceae</taxon>
        <taxon>Paenibacillus</taxon>
    </lineage>
</organism>
<dbReference type="InterPro" id="IPR016181">
    <property type="entry name" value="Acyl_CoA_acyltransferase"/>
</dbReference>
<dbReference type="Pfam" id="PF13508">
    <property type="entry name" value="Acetyltransf_7"/>
    <property type="match status" value="1"/>
</dbReference>
<dbReference type="RefSeq" id="WP_169506741.1">
    <property type="nucleotide sequence ID" value="NZ_JABBPN010000026.1"/>
</dbReference>
<dbReference type="AlphaFoldDB" id="A0A848M9Q0"/>
<feature type="domain" description="N-acetyltransferase" evidence="3">
    <location>
        <begin position="8"/>
        <end position="170"/>
    </location>
</feature>
<keyword evidence="1 4" id="KW-0808">Transferase</keyword>
<dbReference type="PANTHER" id="PTHR43877">
    <property type="entry name" value="AMINOALKYLPHOSPHONATE N-ACETYLTRANSFERASE-RELATED-RELATED"/>
    <property type="match status" value="1"/>
</dbReference>
<evidence type="ECO:0000259" key="3">
    <source>
        <dbReference type="PROSITE" id="PS51186"/>
    </source>
</evidence>
<keyword evidence="2" id="KW-0012">Acyltransferase</keyword>
<reference evidence="4 5" key="1">
    <citation type="submission" date="2020-04" db="EMBL/GenBank/DDBJ databases">
        <title>Paenibacillus algicola sp. nov., a novel marine bacterium producing alginate lyase.</title>
        <authorList>
            <person name="Huang H."/>
        </authorList>
    </citation>
    <scope>NUCLEOTIDE SEQUENCE [LARGE SCALE GENOMIC DNA]</scope>
    <source>
        <strain evidence="4 5">L7-75</strain>
    </source>
</reference>
<dbReference type="InterPro" id="IPR050832">
    <property type="entry name" value="Bact_Acetyltransf"/>
</dbReference>
<accession>A0A848M9Q0</accession>
<evidence type="ECO:0000256" key="1">
    <source>
        <dbReference type="ARBA" id="ARBA00022679"/>
    </source>
</evidence>
<dbReference type="EMBL" id="JABBPN010000026">
    <property type="protein sequence ID" value="NMO97968.1"/>
    <property type="molecule type" value="Genomic_DNA"/>
</dbReference>
<dbReference type="InterPro" id="IPR000182">
    <property type="entry name" value="GNAT_dom"/>
</dbReference>
<dbReference type="CDD" id="cd04301">
    <property type="entry name" value="NAT_SF"/>
    <property type="match status" value="1"/>
</dbReference>